<accession>A0A9X2RHM2</accession>
<reference evidence="1" key="1">
    <citation type="submission" date="2022-06" db="EMBL/GenBank/DDBJ databases">
        <title>Gracilimonas sp. CAU 1638 isolated from sea sediment.</title>
        <authorList>
            <person name="Kim W."/>
        </authorList>
    </citation>
    <scope>NUCLEOTIDE SEQUENCE</scope>
    <source>
        <strain evidence="1">CAU 1638</strain>
    </source>
</reference>
<proteinExistence type="predicted"/>
<dbReference type="Proteomes" id="UP001139125">
    <property type="component" value="Unassembled WGS sequence"/>
</dbReference>
<dbReference type="RefSeq" id="WP_255135355.1">
    <property type="nucleotide sequence ID" value="NZ_JANDBC010000002.1"/>
</dbReference>
<gene>
    <name evidence="1" type="ORF">NM125_12850</name>
</gene>
<sequence length="131" mass="14173">MKSTFIPHTGTALHGMDDYLQRTSQNAFKLFAGKLQSATSGRRGQLATMGLNLANLTTSKAGITRVYEQNAGVIDAYFEYVDLVALAKKLTTDDPLSSSAKSPLIKYSSTLLIGITIGVLAHRTYNSKSKK</sequence>
<name>A0A9X2RHM2_9BACT</name>
<evidence type="ECO:0000313" key="1">
    <source>
        <dbReference type="EMBL" id="MCP9292468.1"/>
    </source>
</evidence>
<keyword evidence="2" id="KW-1185">Reference proteome</keyword>
<dbReference type="EMBL" id="JANDBC010000002">
    <property type="protein sequence ID" value="MCP9292468.1"/>
    <property type="molecule type" value="Genomic_DNA"/>
</dbReference>
<dbReference type="AlphaFoldDB" id="A0A9X2RHM2"/>
<evidence type="ECO:0000313" key="2">
    <source>
        <dbReference type="Proteomes" id="UP001139125"/>
    </source>
</evidence>
<organism evidence="1 2">
    <name type="scientific">Gracilimonas sediminicola</name>
    <dbReference type="NCBI Taxonomy" id="2952158"/>
    <lineage>
        <taxon>Bacteria</taxon>
        <taxon>Pseudomonadati</taxon>
        <taxon>Balneolota</taxon>
        <taxon>Balneolia</taxon>
        <taxon>Balneolales</taxon>
        <taxon>Balneolaceae</taxon>
        <taxon>Gracilimonas</taxon>
    </lineage>
</organism>
<comment type="caution">
    <text evidence="1">The sequence shown here is derived from an EMBL/GenBank/DDBJ whole genome shotgun (WGS) entry which is preliminary data.</text>
</comment>
<protein>
    <submittedName>
        <fullName evidence="1">Uncharacterized protein</fullName>
    </submittedName>
</protein>